<dbReference type="GO" id="GO:0000981">
    <property type="term" value="F:DNA-binding transcription factor activity, RNA polymerase II-specific"/>
    <property type="evidence" value="ECO:0007669"/>
    <property type="project" value="InterPro"/>
</dbReference>
<dbReference type="EMBL" id="ML987191">
    <property type="protein sequence ID" value="KAF2252869.1"/>
    <property type="molecule type" value="Genomic_DNA"/>
</dbReference>
<dbReference type="Pfam" id="PF04082">
    <property type="entry name" value="Fungal_trans"/>
    <property type="match status" value="1"/>
</dbReference>
<dbReference type="InterPro" id="IPR007219">
    <property type="entry name" value="XnlR_reg_dom"/>
</dbReference>
<dbReference type="InterPro" id="IPR051059">
    <property type="entry name" value="VerF-like"/>
</dbReference>
<evidence type="ECO:0000256" key="4">
    <source>
        <dbReference type="ARBA" id="ARBA00022771"/>
    </source>
</evidence>
<comment type="subcellular location">
    <subcellularLocation>
        <location evidence="1">Nucleus</location>
    </subcellularLocation>
</comment>
<dbReference type="GO" id="GO:0008270">
    <property type="term" value="F:zinc ion binding"/>
    <property type="evidence" value="ECO:0007669"/>
    <property type="project" value="UniProtKB-KW"/>
</dbReference>
<evidence type="ECO:0000256" key="3">
    <source>
        <dbReference type="ARBA" id="ARBA00022737"/>
    </source>
</evidence>
<dbReference type="CDD" id="cd12148">
    <property type="entry name" value="fungal_TF_MHR"/>
    <property type="match status" value="1"/>
</dbReference>
<reference evidence="9" key="1">
    <citation type="journal article" date="2020" name="Stud. Mycol.">
        <title>101 Dothideomycetes genomes: a test case for predicting lifestyles and emergence of pathogens.</title>
        <authorList>
            <person name="Haridas S."/>
            <person name="Albert R."/>
            <person name="Binder M."/>
            <person name="Bloem J."/>
            <person name="Labutti K."/>
            <person name="Salamov A."/>
            <person name="Andreopoulos B."/>
            <person name="Baker S."/>
            <person name="Barry K."/>
            <person name="Bills G."/>
            <person name="Bluhm B."/>
            <person name="Cannon C."/>
            <person name="Castanera R."/>
            <person name="Culley D."/>
            <person name="Daum C."/>
            <person name="Ezra D."/>
            <person name="Gonzalez J."/>
            <person name="Henrissat B."/>
            <person name="Kuo A."/>
            <person name="Liang C."/>
            <person name="Lipzen A."/>
            <person name="Lutzoni F."/>
            <person name="Magnuson J."/>
            <person name="Mondo S."/>
            <person name="Nolan M."/>
            <person name="Ohm R."/>
            <person name="Pangilinan J."/>
            <person name="Park H.-J."/>
            <person name="Ramirez L."/>
            <person name="Alfaro M."/>
            <person name="Sun H."/>
            <person name="Tritt A."/>
            <person name="Yoshinaga Y."/>
            <person name="Zwiers L.-H."/>
            <person name="Turgeon B."/>
            <person name="Goodwin S."/>
            <person name="Spatafora J."/>
            <person name="Crous P."/>
            <person name="Grigoriev I."/>
        </authorList>
    </citation>
    <scope>NUCLEOTIDE SEQUENCE</scope>
    <source>
        <strain evidence="9">CBS 122368</strain>
    </source>
</reference>
<dbReference type="AlphaFoldDB" id="A0A6A6IRC8"/>
<organism evidence="9 10">
    <name type="scientific">Trematosphaeria pertusa</name>
    <dbReference type="NCBI Taxonomy" id="390896"/>
    <lineage>
        <taxon>Eukaryota</taxon>
        <taxon>Fungi</taxon>
        <taxon>Dikarya</taxon>
        <taxon>Ascomycota</taxon>
        <taxon>Pezizomycotina</taxon>
        <taxon>Dothideomycetes</taxon>
        <taxon>Pleosporomycetidae</taxon>
        <taxon>Pleosporales</taxon>
        <taxon>Massarineae</taxon>
        <taxon>Trematosphaeriaceae</taxon>
        <taxon>Trematosphaeria</taxon>
    </lineage>
</organism>
<keyword evidence="2" id="KW-0479">Metal-binding</keyword>
<dbReference type="GO" id="GO:0006351">
    <property type="term" value="P:DNA-templated transcription"/>
    <property type="evidence" value="ECO:0007669"/>
    <property type="project" value="InterPro"/>
</dbReference>
<evidence type="ECO:0000313" key="9">
    <source>
        <dbReference type="EMBL" id="KAF2252869.1"/>
    </source>
</evidence>
<dbReference type="PANTHER" id="PTHR40626:SF18">
    <property type="entry name" value="NICOTINATE CATABOLISM CLUSTER-SPECIFIC TRANSCRIPTION FACTOR"/>
    <property type="match status" value="1"/>
</dbReference>
<feature type="region of interest" description="Disordered" evidence="7">
    <location>
        <begin position="112"/>
        <end position="131"/>
    </location>
</feature>
<dbReference type="GO" id="GO:0000978">
    <property type="term" value="F:RNA polymerase II cis-regulatory region sequence-specific DNA binding"/>
    <property type="evidence" value="ECO:0007669"/>
    <property type="project" value="InterPro"/>
</dbReference>
<dbReference type="RefSeq" id="XP_033687873.1">
    <property type="nucleotide sequence ID" value="XM_033830838.1"/>
</dbReference>
<feature type="compositionally biased region" description="Low complexity" evidence="7">
    <location>
        <begin position="26"/>
        <end position="48"/>
    </location>
</feature>
<keyword evidence="6" id="KW-0539">Nucleus</keyword>
<sequence>MWKDADGNIVAKKPALENANVNASASQPLSAPRSSTSSSSEDPLQSLSDFAAFHHHNEGAPISPPISHNASLGHSTLDDHDSGIASGYPPTLDANALSTSDSFSPSAIDQQFWSSNLPQPQPEPEPFATTTTFDDAPFDDIFNPDTASSFNNPFTTMNNYNWLFDLDLTRSSQMQSVMSDPFSSFQFNGSTVSQPSHAFELQLDHMAVDKSLSTAGQYGSLHSQKTDSPQQSSPPGQMISPPLTDEEGLTGRRPSASQGQLEHRSIDGGPSMPPRVQTNGPAPPDIERPMSMLQPSRCLPIIDELARQQILDLIDITQPVAPDGSVVMRDHPLLSLSCLQTYCDLFFTRFNTAYPLIHMSTFEPSHVDTLLLISVLLLGATYGEKDAHQLAVCIHDVLRPQIFANAGFSAKPDLWVLQTILLVECFGKSRAGQKQHDMSHLFHGLLINLIRRSDCQTIRPPTLEEATDDLEDDWRTWVDAEQKKRLAFLCFMWDTQHAVLFCQSLCMSAFELRSNLPCDQALWEADSAESWHQLRQKQTSSTTPLFLSCLKIYLNPGAGASVPKSLNALSRALLLHGLMSIAWDMQRRDQTSLGVLDTNPLTNWRTRLARSYTAWYTDFTAFSAAYLASLASSSSSPTATHPELAAEFHAFRTATLALHHAAHILLSTPFLDLQIYAGARHILGRPVARADYARSQKVVRRWVAENGQEAGRAVWHAAALVEHGVGMLDGESGACEFGSSGGGGCRLWHLPWAVYLGTLVVWGVWYARPVPISPSSASSSSTSSSHYANQDEEDEIIWDPQSEMKSLLATISRSDPERLLEAGVIAGGVWKRGTNGLAAVVSKCLSKVRWAVVHDGMMVLRGLVCWRLVGGGGGMA</sequence>
<evidence type="ECO:0000256" key="1">
    <source>
        <dbReference type="ARBA" id="ARBA00004123"/>
    </source>
</evidence>
<dbReference type="PANTHER" id="PTHR40626">
    <property type="entry name" value="MIP31509P"/>
    <property type="match status" value="1"/>
</dbReference>
<keyword evidence="5" id="KW-0862">Zinc</keyword>
<keyword evidence="10" id="KW-1185">Reference proteome</keyword>
<evidence type="ECO:0000256" key="5">
    <source>
        <dbReference type="ARBA" id="ARBA00022833"/>
    </source>
</evidence>
<proteinExistence type="predicted"/>
<accession>A0A6A6IRC8</accession>
<protein>
    <recommendedName>
        <fullName evidence="8">Xylanolytic transcriptional activator regulatory domain-containing protein</fullName>
    </recommendedName>
</protein>
<dbReference type="GO" id="GO:0005634">
    <property type="term" value="C:nucleus"/>
    <property type="evidence" value="ECO:0007669"/>
    <property type="project" value="UniProtKB-SubCell"/>
</dbReference>
<evidence type="ECO:0000256" key="7">
    <source>
        <dbReference type="SAM" id="MobiDB-lite"/>
    </source>
</evidence>
<feature type="region of interest" description="Disordered" evidence="7">
    <location>
        <begin position="1"/>
        <end position="90"/>
    </location>
</feature>
<evidence type="ECO:0000256" key="6">
    <source>
        <dbReference type="ARBA" id="ARBA00023242"/>
    </source>
</evidence>
<evidence type="ECO:0000259" key="8">
    <source>
        <dbReference type="Pfam" id="PF04082"/>
    </source>
</evidence>
<dbReference type="GeneID" id="54584168"/>
<gene>
    <name evidence="9" type="ORF">BU26DRAFT_528244</name>
</gene>
<keyword evidence="4" id="KW-0863">Zinc-finger</keyword>
<dbReference type="GO" id="GO:0000785">
    <property type="term" value="C:chromatin"/>
    <property type="evidence" value="ECO:0007669"/>
    <property type="project" value="TreeGrafter"/>
</dbReference>
<feature type="domain" description="Xylanolytic transcriptional activator regulatory" evidence="8">
    <location>
        <begin position="344"/>
        <end position="616"/>
    </location>
</feature>
<feature type="compositionally biased region" description="Polar residues" evidence="7">
    <location>
        <begin position="218"/>
        <end position="235"/>
    </location>
</feature>
<name>A0A6A6IRC8_9PLEO</name>
<feature type="region of interest" description="Disordered" evidence="7">
    <location>
        <begin position="218"/>
        <end position="291"/>
    </location>
</feature>
<evidence type="ECO:0000313" key="10">
    <source>
        <dbReference type="Proteomes" id="UP000800094"/>
    </source>
</evidence>
<keyword evidence="3" id="KW-0677">Repeat</keyword>
<dbReference type="Proteomes" id="UP000800094">
    <property type="component" value="Unassembled WGS sequence"/>
</dbReference>
<evidence type="ECO:0000256" key="2">
    <source>
        <dbReference type="ARBA" id="ARBA00022723"/>
    </source>
</evidence>
<dbReference type="OrthoDB" id="1405595at2759"/>